<sequence>MYSLPYRRTKYLMNIDLHFNIVILSCLPVLYRHKHYLILKISI</sequence>
<organism evidence="1">
    <name type="scientific">Anguilla anguilla</name>
    <name type="common">European freshwater eel</name>
    <name type="synonym">Muraena anguilla</name>
    <dbReference type="NCBI Taxonomy" id="7936"/>
    <lineage>
        <taxon>Eukaryota</taxon>
        <taxon>Metazoa</taxon>
        <taxon>Chordata</taxon>
        <taxon>Craniata</taxon>
        <taxon>Vertebrata</taxon>
        <taxon>Euteleostomi</taxon>
        <taxon>Actinopterygii</taxon>
        <taxon>Neopterygii</taxon>
        <taxon>Teleostei</taxon>
        <taxon>Anguilliformes</taxon>
        <taxon>Anguillidae</taxon>
        <taxon>Anguilla</taxon>
    </lineage>
</organism>
<dbReference type="AlphaFoldDB" id="A0A0E9PDM3"/>
<evidence type="ECO:0000313" key="1">
    <source>
        <dbReference type="EMBL" id="JAH01938.1"/>
    </source>
</evidence>
<reference evidence="1" key="1">
    <citation type="submission" date="2014-11" db="EMBL/GenBank/DDBJ databases">
        <authorList>
            <person name="Amaro Gonzalez C."/>
        </authorList>
    </citation>
    <scope>NUCLEOTIDE SEQUENCE</scope>
</reference>
<protein>
    <submittedName>
        <fullName evidence="1">Uncharacterized protein</fullName>
    </submittedName>
</protein>
<dbReference type="EMBL" id="GBXM01106639">
    <property type="protein sequence ID" value="JAH01938.1"/>
    <property type="molecule type" value="Transcribed_RNA"/>
</dbReference>
<reference evidence="1" key="2">
    <citation type="journal article" date="2015" name="Fish Shellfish Immunol.">
        <title>Early steps in the European eel (Anguilla anguilla)-Vibrio vulnificus interaction in the gills: Role of the RtxA13 toxin.</title>
        <authorList>
            <person name="Callol A."/>
            <person name="Pajuelo D."/>
            <person name="Ebbesson L."/>
            <person name="Teles M."/>
            <person name="MacKenzie S."/>
            <person name="Amaro C."/>
        </authorList>
    </citation>
    <scope>NUCLEOTIDE SEQUENCE</scope>
</reference>
<name>A0A0E9PDM3_ANGAN</name>
<accession>A0A0E9PDM3</accession>
<proteinExistence type="predicted"/>